<keyword evidence="3" id="KW-1185">Reference proteome</keyword>
<dbReference type="EMBL" id="JAVEPI010000005">
    <property type="protein sequence ID" value="KAK1441871.1"/>
    <property type="molecule type" value="Genomic_DNA"/>
</dbReference>
<accession>A0AAD8PDA3</accession>
<organism evidence="2 3">
    <name type="scientific">Babesia gibsoni</name>
    <dbReference type="NCBI Taxonomy" id="33632"/>
    <lineage>
        <taxon>Eukaryota</taxon>
        <taxon>Sar</taxon>
        <taxon>Alveolata</taxon>
        <taxon>Apicomplexa</taxon>
        <taxon>Aconoidasida</taxon>
        <taxon>Piroplasmida</taxon>
        <taxon>Babesiidae</taxon>
        <taxon>Babesia</taxon>
    </lineage>
</organism>
<dbReference type="AlphaFoldDB" id="A0AAD8PDA3"/>
<feature type="region of interest" description="Disordered" evidence="1">
    <location>
        <begin position="125"/>
        <end position="174"/>
    </location>
</feature>
<proteinExistence type="predicted"/>
<evidence type="ECO:0000256" key="1">
    <source>
        <dbReference type="SAM" id="MobiDB-lite"/>
    </source>
</evidence>
<protein>
    <submittedName>
        <fullName evidence="2">Uncharacterized protein</fullName>
    </submittedName>
</protein>
<reference evidence="2" key="1">
    <citation type="submission" date="2023-08" db="EMBL/GenBank/DDBJ databases">
        <title>Draft sequence of the Babesia gibsoni genome.</title>
        <authorList>
            <person name="Yamagishi J.Y."/>
            <person name="Xuan X.X."/>
        </authorList>
    </citation>
    <scope>NUCLEOTIDE SEQUENCE</scope>
    <source>
        <strain evidence="2">Azabu</strain>
    </source>
</reference>
<evidence type="ECO:0000313" key="2">
    <source>
        <dbReference type="EMBL" id="KAK1441871.1"/>
    </source>
</evidence>
<dbReference type="Proteomes" id="UP001230268">
    <property type="component" value="Unassembled WGS sequence"/>
</dbReference>
<name>A0AAD8PDA3_BABGI</name>
<gene>
    <name evidence="2" type="ORF">BgAZ_502030</name>
</gene>
<evidence type="ECO:0000313" key="3">
    <source>
        <dbReference type="Proteomes" id="UP001230268"/>
    </source>
</evidence>
<comment type="caution">
    <text evidence="2">The sequence shown here is derived from an EMBL/GenBank/DDBJ whole genome shotgun (WGS) entry which is preliminary data.</text>
</comment>
<sequence>MESAPSASVPSDDVKSDVGGKVVLDTDVYCSLVKCAFSRAMDNQYGTQDRNQLFKHLLNSLSKVPVDIPDQDPPKPDVGELRGNLKYSIDSIKSDFLDHYALLYNLEEYSIRERLEILGKHTPLEESVTRESKAPATIARGPSGQKEEEVVTAEKPVLKDEEQQQQQETSAPSGLFSMIDSLKNKFEKLNHRIESLDNEIGEQVCDPSLREWEHSRESLHMRGQYDIEGDEDLGEHIRNLYSHLHHQAKLNEQKIDAMRNRLTTLQAHAKIIGSRQKHDTRVAF</sequence>